<gene>
    <name evidence="1" type="ORF">CLV56_3264</name>
</gene>
<accession>A0A2M9B742</accession>
<comment type="caution">
    <text evidence="1">The sequence shown here is derived from an EMBL/GenBank/DDBJ whole genome shotgun (WGS) entry which is preliminary data.</text>
</comment>
<evidence type="ECO:0000313" key="2">
    <source>
        <dbReference type="Proteomes" id="UP000230842"/>
    </source>
</evidence>
<proteinExistence type="predicted"/>
<keyword evidence="2" id="KW-1185">Reference proteome</keyword>
<name>A0A2M9B742_9ACTN</name>
<dbReference type="AlphaFoldDB" id="A0A2M9B742"/>
<organism evidence="1 2">
    <name type="scientific">Mumia flava</name>
    <dbReference type="NCBI Taxonomy" id="1348852"/>
    <lineage>
        <taxon>Bacteria</taxon>
        <taxon>Bacillati</taxon>
        <taxon>Actinomycetota</taxon>
        <taxon>Actinomycetes</taxon>
        <taxon>Propionibacteriales</taxon>
        <taxon>Nocardioidaceae</taxon>
        <taxon>Mumia</taxon>
    </lineage>
</organism>
<reference evidence="1 2" key="1">
    <citation type="submission" date="2017-11" db="EMBL/GenBank/DDBJ databases">
        <title>Genomic Encyclopedia of Archaeal and Bacterial Type Strains, Phase II (KMG-II): From Individual Species to Whole Genera.</title>
        <authorList>
            <person name="Goeker M."/>
        </authorList>
    </citation>
    <scope>NUCLEOTIDE SEQUENCE [LARGE SCALE GENOMIC DNA]</scope>
    <source>
        <strain evidence="1 2">DSM 27763</strain>
    </source>
</reference>
<dbReference type="OrthoDB" id="3820705at2"/>
<dbReference type="EMBL" id="PGEZ01000002">
    <property type="protein sequence ID" value="PJJ53770.1"/>
    <property type="molecule type" value="Genomic_DNA"/>
</dbReference>
<protein>
    <submittedName>
        <fullName evidence="1">Putative PD-(D/E)XK family protein DUF4420</fullName>
    </submittedName>
</protein>
<dbReference type="Proteomes" id="UP000230842">
    <property type="component" value="Unassembled WGS sequence"/>
</dbReference>
<dbReference type="Pfam" id="PF14390">
    <property type="entry name" value="DUF4420"/>
    <property type="match status" value="1"/>
</dbReference>
<sequence>MTSADELKGLLAGVDRPVGPSDVFLVAPLPGDPPYRIGRDSEGSIVLLTPPDPTPDPPTRLRRISMDPRLRCVVETEGRDKVEGDFGVVRLRVGEDELTPAFLDVVLVLIRLIGTSPTDGSVSAAMRRFVQLFDPSTPARGSVLGLWGELFVMARAADGHKLLDYWHPYVDSRFDFAGDDFRLDVKATTRDVRLHEFALEQLLPLPSARVLVLSLMTTETNSGTSVRELVGELESDLANDASRQMTLHHLVAATLGPDWTRSSERCFDVGQAIESAACLDVDSIPRIAAAPPGVTAVRFRADCTEARRVCGLDELIAVLLPVDRVE</sequence>
<dbReference type="InterPro" id="IPR025534">
    <property type="entry name" value="DUF4420"/>
</dbReference>
<evidence type="ECO:0000313" key="1">
    <source>
        <dbReference type="EMBL" id="PJJ53770.1"/>
    </source>
</evidence>